<dbReference type="RefSeq" id="WP_013842839.1">
    <property type="nucleotide sequence ID" value="NC_015589.1"/>
</dbReference>
<dbReference type="HOGENOM" id="CLU_120467_2_0_9"/>
<keyword evidence="3" id="KW-1003">Cell membrane</keyword>
<evidence type="ECO:0000256" key="4">
    <source>
        <dbReference type="ARBA" id="ARBA00022692"/>
    </source>
</evidence>
<evidence type="ECO:0000313" key="10">
    <source>
        <dbReference type="Proteomes" id="UP000009234"/>
    </source>
</evidence>
<comment type="subcellular location">
    <subcellularLocation>
        <location evidence="1">Cell membrane</location>
        <topology evidence="1">Multi-pass membrane protein</topology>
    </subcellularLocation>
</comment>
<reference evidence="10" key="1">
    <citation type="submission" date="2011-05" db="EMBL/GenBank/DDBJ databases">
        <title>Complete sequence of Desulfotomaculum ruminis DSM 2154.</title>
        <authorList>
            <person name="Lucas S."/>
            <person name="Copeland A."/>
            <person name="Lapidus A."/>
            <person name="Cheng J.-F."/>
            <person name="Goodwin L."/>
            <person name="Pitluck S."/>
            <person name="Lu M."/>
            <person name="Detter J.C."/>
            <person name="Han C."/>
            <person name="Tapia R."/>
            <person name="Land M."/>
            <person name="Hauser L."/>
            <person name="Kyrpides N."/>
            <person name="Ivanova N."/>
            <person name="Mikhailova N."/>
            <person name="Pagani I."/>
            <person name="Stams A.J.M."/>
            <person name="Plugge C.M."/>
            <person name="Muyzer G."/>
            <person name="Kuever J."/>
            <person name="Parshina S.N."/>
            <person name="Ivanova A.E."/>
            <person name="Nazina T.N."/>
            <person name="Brambilla E."/>
            <person name="Spring S."/>
            <person name="Klenk H.-P."/>
            <person name="Woyke T."/>
        </authorList>
    </citation>
    <scope>NUCLEOTIDE SEQUENCE [LARGE SCALE GENOMIC DNA]</scope>
    <source>
        <strain evidence="10">ATCC 23193 / DSM 2154 / NCIB 8452 / DL</strain>
    </source>
</reference>
<dbReference type="InterPro" id="IPR050638">
    <property type="entry name" value="AA-Vitamin_Transporters"/>
</dbReference>
<sequence length="139" mass="15266">MVLLYAIFGMFCWGLAPLFGKLGMYNVHPLTALSLRTMIAATLVLGWLVGSRGFSQIFQIPPLLWVFIGIEAILATLVGDLAYFFALKKGNINEVTLIMACSPLVTMLFSFFFLSEIVTGYQLLGALFITIGLVFISIS</sequence>
<organism evidence="9 10">
    <name type="scientific">Desulforamulus ruminis (strain ATCC 23193 / DSM 2154 / NCIMB 8452 / DL)</name>
    <name type="common">Desulfotomaculum ruminis</name>
    <dbReference type="NCBI Taxonomy" id="696281"/>
    <lineage>
        <taxon>Bacteria</taxon>
        <taxon>Bacillati</taxon>
        <taxon>Bacillota</taxon>
        <taxon>Clostridia</taxon>
        <taxon>Eubacteriales</taxon>
        <taxon>Peptococcaceae</taxon>
        <taxon>Desulforamulus</taxon>
    </lineage>
</organism>
<dbReference type="Gene3D" id="1.10.3730.20">
    <property type="match status" value="1"/>
</dbReference>
<proteinExistence type="inferred from homology"/>
<dbReference type="GO" id="GO:0005886">
    <property type="term" value="C:plasma membrane"/>
    <property type="evidence" value="ECO:0007669"/>
    <property type="project" value="UniProtKB-SubCell"/>
</dbReference>
<gene>
    <name evidence="9" type="ordered locus">Desru_2873</name>
</gene>
<dbReference type="Proteomes" id="UP000009234">
    <property type="component" value="Chromosome"/>
</dbReference>
<evidence type="ECO:0000259" key="8">
    <source>
        <dbReference type="Pfam" id="PF00892"/>
    </source>
</evidence>
<dbReference type="InterPro" id="IPR037185">
    <property type="entry name" value="EmrE-like"/>
</dbReference>
<evidence type="ECO:0000256" key="5">
    <source>
        <dbReference type="ARBA" id="ARBA00022989"/>
    </source>
</evidence>
<accession>F6DSJ7</accession>
<evidence type="ECO:0000256" key="6">
    <source>
        <dbReference type="ARBA" id="ARBA00023136"/>
    </source>
</evidence>
<dbReference type="eggNOG" id="COG2510">
    <property type="taxonomic scope" value="Bacteria"/>
</dbReference>
<protein>
    <recommendedName>
        <fullName evidence="8">EamA domain-containing protein</fullName>
    </recommendedName>
</protein>
<feature type="domain" description="EamA" evidence="8">
    <location>
        <begin position="3"/>
        <end position="137"/>
    </location>
</feature>
<evidence type="ECO:0000313" key="9">
    <source>
        <dbReference type="EMBL" id="AEG61087.1"/>
    </source>
</evidence>
<dbReference type="PANTHER" id="PTHR32322">
    <property type="entry name" value="INNER MEMBRANE TRANSPORTER"/>
    <property type="match status" value="1"/>
</dbReference>
<keyword evidence="4 7" id="KW-0812">Transmembrane</keyword>
<dbReference type="KEGG" id="dru:Desru_2873"/>
<feature type="transmembrane region" description="Helical" evidence="7">
    <location>
        <begin position="95"/>
        <end position="114"/>
    </location>
</feature>
<dbReference type="OrthoDB" id="9806718at2"/>
<keyword evidence="5 7" id="KW-1133">Transmembrane helix</keyword>
<dbReference type="SUPFAM" id="SSF103481">
    <property type="entry name" value="Multidrug resistance efflux transporter EmrE"/>
    <property type="match status" value="1"/>
</dbReference>
<feature type="transmembrane region" description="Helical" evidence="7">
    <location>
        <begin position="30"/>
        <end position="50"/>
    </location>
</feature>
<feature type="transmembrane region" description="Helical" evidence="7">
    <location>
        <begin position="120"/>
        <end position="138"/>
    </location>
</feature>
<evidence type="ECO:0000256" key="3">
    <source>
        <dbReference type="ARBA" id="ARBA00022475"/>
    </source>
</evidence>
<dbReference type="AlphaFoldDB" id="F6DSJ7"/>
<evidence type="ECO:0000256" key="1">
    <source>
        <dbReference type="ARBA" id="ARBA00004651"/>
    </source>
</evidence>
<reference evidence="9 10" key="2">
    <citation type="journal article" date="2012" name="Stand. Genomic Sci.">
        <title>Complete genome sequence of the sulfate-reducing firmicute Desulfotomaculum ruminis type strain (DL(T)).</title>
        <authorList>
            <person name="Spring S."/>
            <person name="Visser M."/>
            <person name="Lu M."/>
            <person name="Copeland A."/>
            <person name="Lapidus A."/>
            <person name="Lucas S."/>
            <person name="Cheng J.F."/>
            <person name="Han C."/>
            <person name="Tapia R."/>
            <person name="Goodwin L.A."/>
            <person name="Pitluck S."/>
            <person name="Ivanova N."/>
            <person name="Land M."/>
            <person name="Hauser L."/>
            <person name="Larimer F."/>
            <person name="Rohde M."/>
            <person name="Goker M."/>
            <person name="Detter J.C."/>
            <person name="Kyrpides N.C."/>
            <person name="Woyke T."/>
            <person name="Schaap P.J."/>
            <person name="Plugge C.M."/>
            <person name="Muyzer G."/>
            <person name="Kuever J."/>
            <person name="Pereira I.A."/>
            <person name="Parshina S.N."/>
            <person name="Bernier-Latmani R."/>
            <person name="Stams A.J."/>
            <person name="Klenk H.P."/>
        </authorList>
    </citation>
    <scope>NUCLEOTIDE SEQUENCE [LARGE SCALE GENOMIC DNA]</scope>
    <source>
        <strain evidence="10">ATCC 23193 / DSM 2154 / NCIB 8452 / DL</strain>
    </source>
</reference>
<dbReference type="Pfam" id="PF00892">
    <property type="entry name" value="EamA"/>
    <property type="match status" value="1"/>
</dbReference>
<name>F6DSJ7_DESRL</name>
<dbReference type="STRING" id="696281.Desru_2873"/>
<dbReference type="EMBL" id="CP002780">
    <property type="protein sequence ID" value="AEG61087.1"/>
    <property type="molecule type" value="Genomic_DNA"/>
</dbReference>
<comment type="similarity">
    <text evidence="2">Belongs to the EamA transporter family.</text>
</comment>
<dbReference type="PANTHER" id="PTHR32322:SF18">
    <property type="entry name" value="S-ADENOSYLMETHIONINE_S-ADENOSYLHOMOCYSTEINE TRANSPORTER"/>
    <property type="match status" value="1"/>
</dbReference>
<evidence type="ECO:0000256" key="7">
    <source>
        <dbReference type="SAM" id="Phobius"/>
    </source>
</evidence>
<dbReference type="InterPro" id="IPR000620">
    <property type="entry name" value="EamA_dom"/>
</dbReference>
<feature type="transmembrane region" description="Helical" evidence="7">
    <location>
        <begin position="62"/>
        <end position="83"/>
    </location>
</feature>
<keyword evidence="6 7" id="KW-0472">Membrane</keyword>
<evidence type="ECO:0000256" key="2">
    <source>
        <dbReference type="ARBA" id="ARBA00007362"/>
    </source>
</evidence>
<feature type="transmembrane region" description="Helical" evidence="7">
    <location>
        <begin position="6"/>
        <end position="23"/>
    </location>
</feature>
<keyword evidence="10" id="KW-1185">Reference proteome</keyword>